<gene>
    <name evidence="1" type="ORF">SAMN02910418_01886</name>
</gene>
<dbReference type="InterPro" id="IPR018561">
    <property type="entry name" value="AosR"/>
</dbReference>
<dbReference type="EMBL" id="FNQV01000011">
    <property type="protein sequence ID" value="SEA55733.1"/>
    <property type="molecule type" value="Genomic_DNA"/>
</dbReference>
<accession>A0A1H4C603</accession>
<dbReference type="Proteomes" id="UP000199288">
    <property type="component" value="Unassembled WGS sequence"/>
</dbReference>
<proteinExistence type="predicted"/>
<name>A0A1H4C603_9ACTO</name>
<keyword evidence="2" id="KW-1185">Reference proteome</keyword>
<dbReference type="Pfam" id="PF09438">
    <property type="entry name" value="DUF2017"/>
    <property type="match status" value="1"/>
</dbReference>
<evidence type="ECO:0000313" key="2">
    <source>
        <dbReference type="Proteomes" id="UP000199288"/>
    </source>
</evidence>
<dbReference type="RefSeq" id="WP_143027394.1">
    <property type="nucleotide sequence ID" value="NZ_FNQV01000011.1"/>
</dbReference>
<reference evidence="2" key="1">
    <citation type="submission" date="2016-10" db="EMBL/GenBank/DDBJ databases">
        <authorList>
            <person name="Varghese N."/>
            <person name="Submissions S."/>
        </authorList>
    </citation>
    <scope>NUCLEOTIDE SEQUENCE [LARGE SCALE GENOMIC DNA]</scope>
    <source>
        <strain evidence="2">KPR-1</strain>
    </source>
</reference>
<organism evidence="1 2">
    <name type="scientific">Bowdeniella nasicola</name>
    <dbReference type="NCBI Taxonomy" id="208480"/>
    <lineage>
        <taxon>Bacteria</taxon>
        <taxon>Bacillati</taxon>
        <taxon>Actinomycetota</taxon>
        <taxon>Actinomycetes</taxon>
        <taxon>Actinomycetales</taxon>
        <taxon>Actinomycetaceae</taxon>
        <taxon>Bowdeniella</taxon>
    </lineage>
</organism>
<sequence length="195" mass="21572">MIERFMRVARGYASSPDASVRLMVARAVEDLGDILNRPLEAVPDAGSDDAVLAALDFDIADTQEDAGDDPALARLLPAMSLEDADLADELRLDTQRRIRNAKARQLRLLHDILLSDDDRVLVPYGSEHEVLSALTDVRLLIAERLQIRDADDIDRLRDAHEAGDRATTVLAEVYAFLTWWQDSLLQAMGAAEPSP</sequence>
<protein>
    <submittedName>
        <fullName evidence="1">Uncharacterized protein</fullName>
    </submittedName>
</protein>
<dbReference type="OrthoDB" id="3268479at2"/>
<evidence type="ECO:0000313" key="1">
    <source>
        <dbReference type="EMBL" id="SEA55733.1"/>
    </source>
</evidence>
<dbReference type="AlphaFoldDB" id="A0A1H4C603"/>